<dbReference type="RefSeq" id="WP_187012733.1">
    <property type="nucleotide sequence ID" value="NZ_JACRWG010000047.1"/>
</dbReference>
<evidence type="ECO:0008006" key="3">
    <source>
        <dbReference type="Google" id="ProtNLM"/>
    </source>
</evidence>
<evidence type="ECO:0000313" key="2">
    <source>
        <dbReference type="Proteomes" id="UP000603474"/>
    </source>
</evidence>
<comment type="caution">
    <text evidence="1">The sequence shown here is derived from an EMBL/GenBank/DDBJ whole genome shotgun (WGS) entry which is preliminary data.</text>
</comment>
<reference evidence="1 2" key="1">
    <citation type="submission" date="2020-08" db="EMBL/GenBank/DDBJ databases">
        <authorList>
            <person name="Liu C."/>
            <person name="Sun Q."/>
        </authorList>
    </citation>
    <scope>NUCLEOTIDE SEQUENCE [LARGE SCALE GENOMIC DNA]</scope>
    <source>
        <strain evidence="1 2">NSJ-22</strain>
    </source>
</reference>
<evidence type="ECO:0000313" key="1">
    <source>
        <dbReference type="EMBL" id="MBC6010567.1"/>
    </source>
</evidence>
<protein>
    <recommendedName>
        <fullName evidence="3">ATPase AAA-type core domain-containing protein</fullName>
    </recommendedName>
</protein>
<proteinExistence type="predicted"/>
<name>A0ABR7KCV4_9FIRM</name>
<dbReference type="InterPro" id="IPR027417">
    <property type="entry name" value="P-loop_NTPase"/>
</dbReference>
<gene>
    <name evidence="1" type="ORF">H8909_10020</name>
</gene>
<sequence>MALPVGGRADKSGNKYEQNWVIYNLLKVIQEKLSYVIIEPLGDYEDGVDLWIVYKNGKNEFQQCKARNGSRDYWQFGDINNRGLWNKWKKHLDRDINNIASLVSPLPFTLLEDIISRALNNDNNPNDFYNIQIKGSGKDTTNLFNDICKQLKFDTNTNNGLNSAYQYFKKIRIHQWPDFESTEMILDIIDSLFIGNPNIVIALLRNFIVEKNIYGKPITAHMLRQYLQDNGVSFKDLAHDNRILPNIERLNREYLYSFHSFSSGTIIRKESLECWKHIKEGKSIILHGQAGAGKSGCITNIIHFCKEESIPYLAIRLDTHIPTENPQKWSQKMEFPASISHCMNSISANKNAVIILDQLDALRWTQANSVQALNVCMELIHQINNINKDRNSKLSLVFVCRSYDLENDLDIKELFIKEDDAKDSVEWMKIKVDLLSNSDVLKIIGPSYSNLNSRIRELLRIASNLYIWENLDGSQNNENIKTTYQLVYEWKKQLENRASSKNLDSSKIINIISQITTHYDAYGRYPIPLPSLTIDVNIKDFLISSDFLIETNNSIAFTHQSIFDCFLAEQMMKKYFKGKPITDITGSIESQTPTKRYRMQIFLHEMLIYYPSDFLKIGEQMLENENIRYSFKYLYLEVLSHIPNPEECIIEFVLELLENNQWKTPVINVIINGNSPYITQLIKNGTLDLWTEDIPETVIRLFESISPNYNKEQVQFMRKYCLSDENNSKWERCFYGNIIEESDDFFKLKLEYFSKNTTPLNYIIFSESFFSNPIRAIKIFALMLQIKPSYSQEESIYSKTEESILVHSDTFTDNYSTVLEILYPCLPTIEECSNKIDFNKSEWTNKYFKEDTLKRACILIIKAANRAFAKADSNGFIEFYEPYMGKGYDLFNELILDGMINLDNNYADYILNYLCEDITNNCFEHSSEQRDDLYYTKRLVQKYSKICQPNTLRIFESKISHYIPNNQKEELKQHYKSFENNTENQEKNNNKNHTEYYPMWGHFQYEIIKSIDSQKISNETSNLLMVLNRSLSKSYMPYVHFHDSYSGSVISPVDNKEISAKAWVKIILNNKIGKKGKSRWSNDKKCFINNSLDDFCRSFQSYVSKNPEEIIDLLLNENNRIRNEFIESFFFGLSISNKIIGISSDKIERIIKKFYINTPSFYKNICQIIEKNPDKHWSNHMINCVKEIATNNAILEIDDPILTEPSIDSFSIETKALNCVRGKAIFTISQLLHSDKNYYSVFKDCISELVNDTNPVIRYATLRTLSPIYNIDKRWALDKMMKIFSEDYTMIKFTKTRDIFYYCYSDHQRIINRIIRNAMNTDESRLLETCGYLIVDIYVHYDDFNDILDIYLHNAKLQKHIIKMLVQYFKIDKFREKCKHLLLQILNSNGNINEHWIWRNLLNEDILNVKKDADIINMISSSNLHPKTFRDFSEFACKQKDIKYLANVIFESSEKMLKYDMTTPETRHIISTCLSSLISTLYYATASSNLITDKTIANKCLDLWDEMYKIDFNIGSKLTNEIMKI</sequence>
<dbReference type="EMBL" id="JACRWG010000047">
    <property type="protein sequence ID" value="MBC6010567.1"/>
    <property type="molecule type" value="Genomic_DNA"/>
</dbReference>
<keyword evidence="2" id="KW-1185">Reference proteome</keyword>
<dbReference type="InterPro" id="IPR016024">
    <property type="entry name" value="ARM-type_fold"/>
</dbReference>
<organism evidence="1 2">
    <name type="scientific">Catenibacterium faecis</name>
    <dbReference type="NCBI Taxonomy" id="2764323"/>
    <lineage>
        <taxon>Bacteria</taxon>
        <taxon>Bacillati</taxon>
        <taxon>Bacillota</taxon>
        <taxon>Erysipelotrichia</taxon>
        <taxon>Erysipelotrichales</taxon>
        <taxon>Coprobacillaceae</taxon>
        <taxon>Catenibacterium</taxon>
    </lineage>
</organism>
<dbReference type="Proteomes" id="UP000603474">
    <property type="component" value="Unassembled WGS sequence"/>
</dbReference>
<dbReference type="SUPFAM" id="SSF48371">
    <property type="entry name" value="ARM repeat"/>
    <property type="match status" value="1"/>
</dbReference>
<dbReference type="SUPFAM" id="SSF52540">
    <property type="entry name" value="P-loop containing nucleoside triphosphate hydrolases"/>
    <property type="match status" value="1"/>
</dbReference>
<accession>A0ABR7KCV4</accession>